<keyword evidence="3" id="KW-0547">Nucleotide-binding</keyword>
<dbReference type="SMART" id="SM00382">
    <property type="entry name" value="AAA"/>
    <property type="match status" value="1"/>
</dbReference>
<evidence type="ECO:0000256" key="4">
    <source>
        <dbReference type="ARBA" id="ARBA00022840"/>
    </source>
</evidence>
<name>A0A0G0SBB3_9BACT</name>
<gene>
    <name evidence="6" type="ORF">UT64_C0044G0007</name>
</gene>
<comment type="caution">
    <text evidence="6">The sequence shown here is derived from an EMBL/GenBank/DDBJ whole genome shotgun (WGS) entry which is preliminary data.</text>
</comment>
<accession>A0A0G0SBB3</accession>
<dbReference type="InterPro" id="IPR003439">
    <property type="entry name" value="ABC_transporter-like_ATP-bd"/>
</dbReference>
<organism evidence="6 7">
    <name type="scientific">Candidatus Falkowbacteria bacterium GW2011_GWF2_39_8</name>
    <dbReference type="NCBI Taxonomy" id="1618642"/>
    <lineage>
        <taxon>Bacteria</taxon>
        <taxon>Candidatus Falkowiibacteriota</taxon>
    </lineage>
</organism>
<keyword evidence="2" id="KW-0813">Transport</keyword>
<reference evidence="6 7" key="1">
    <citation type="journal article" date="2015" name="Nature">
        <title>rRNA introns, odd ribosomes, and small enigmatic genomes across a large radiation of phyla.</title>
        <authorList>
            <person name="Brown C.T."/>
            <person name="Hug L.A."/>
            <person name="Thomas B.C."/>
            <person name="Sharon I."/>
            <person name="Castelle C.J."/>
            <person name="Singh A."/>
            <person name="Wilkins M.J."/>
            <person name="Williams K.H."/>
            <person name="Banfield J.F."/>
        </authorList>
    </citation>
    <scope>NUCLEOTIDE SEQUENCE [LARGE SCALE GENOMIC DNA]</scope>
</reference>
<evidence type="ECO:0000256" key="2">
    <source>
        <dbReference type="ARBA" id="ARBA00022448"/>
    </source>
</evidence>
<dbReference type="PANTHER" id="PTHR42711">
    <property type="entry name" value="ABC TRANSPORTER ATP-BINDING PROTEIN"/>
    <property type="match status" value="1"/>
</dbReference>
<dbReference type="PROSITE" id="PS50893">
    <property type="entry name" value="ABC_TRANSPORTER_2"/>
    <property type="match status" value="1"/>
</dbReference>
<dbReference type="PANTHER" id="PTHR42711:SF5">
    <property type="entry name" value="ABC TRANSPORTER ATP-BINDING PROTEIN NATA"/>
    <property type="match status" value="1"/>
</dbReference>
<dbReference type="PATRIC" id="fig|1618642.3.peg.779"/>
<dbReference type="AlphaFoldDB" id="A0A0G0SBB3"/>
<evidence type="ECO:0000313" key="7">
    <source>
        <dbReference type="Proteomes" id="UP000034137"/>
    </source>
</evidence>
<dbReference type="Gene3D" id="3.40.50.300">
    <property type="entry name" value="P-loop containing nucleotide triphosphate hydrolases"/>
    <property type="match status" value="1"/>
</dbReference>
<protein>
    <submittedName>
        <fullName evidence="6">ABC transporter related protein</fullName>
    </submittedName>
</protein>
<evidence type="ECO:0000313" key="6">
    <source>
        <dbReference type="EMBL" id="KKR32030.1"/>
    </source>
</evidence>
<evidence type="ECO:0000259" key="5">
    <source>
        <dbReference type="PROSITE" id="PS50893"/>
    </source>
</evidence>
<keyword evidence="4" id="KW-0067">ATP-binding</keyword>
<feature type="domain" description="ABC transporter" evidence="5">
    <location>
        <begin position="2"/>
        <end position="231"/>
    </location>
</feature>
<dbReference type="CDD" id="cd03230">
    <property type="entry name" value="ABC_DR_subfamily_A"/>
    <property type="match status" value="1"/>
</dbReference>
<proteinExistence type="inferred from homology"/>
<dbReference type="GO" id="GO:0016887">
    <property type="term" value="F:ATP hydrolysis activity"/>
    <property type="evidence" value="ECO:0007669"/>
    <property type="project" value="InterPro"/>
</dbReference>
<dbReference type="InterPro" id="IPR003593">
    <property type="entry name" value="AAA+_ATPase"/>
</dbReference>
<dbReference type="InterPro" id="IPR050763">
    <property type="entry name" value="ABC_transporter_ATP-binding"/>
</dbReference>
<sequence length="309" mass="34649">MIEIKDLVKKFDHAKVLDHVSFSVKKGEILGFLGPNGAGKSTTMKIITSFWPSTSGSVEIDGINVDKDSLATRARIGYLPETVPLYDEMTVAEYLKFIAEVRSIEKDEISARIKEVVESCGLKKVLHRPIDELSKGFRQRVGLAQAIIHKPDILILDEPTTGLDPNQIVEIRDLIKKIGQEKTVIFSTHILSEVSATCDRVIIINNGKIVGEGTPDELTQKASHKELIYVKIKGEIDKILEKLAQLENITRVELVDSEAEDINGYEIKGRHGIDLREELSKTIMESGWSILEFNRKSVSLEDIFRELTK</sequence>
<dbReference type="Pfam" id="PF00005">
    <property type="entry name" value="ABC_tran"/>
    <property type="match status" value="1"/>
</dbReference>
<dbReference type="EMBL" id="LBXO01000044">
    <property type="protein sequence ID" value="KKR32030.1"/>
    <property type="molecule type" value="Genomic_DNA"/>
</dbReference>
<dbReference type="GO" id="GO:0005524">
    <property type="term" value="F:ATP binding"/>
    <property type="evidence" value="ECO:0007669"/>
    <property type="project" value="UniProtKB-KW"/>
</dbReference>
<evidence type="ECO:0000256" key="3">
    <source>
        <dbReference type="ARBA" id="ARBA00022741"/>
    </source>
</evidence>
<comment type="similarity">
    <text evidence="1">Belongs to the ABC transporter superfamily.</text>
</comment>
<evidence type="ECO:0000256" key="1">
    <source>
        <dbReference type="ARBA" id="ARBA00005417"/>
    </source>
</evidence>
<dbReference type="InterPro" id="IPR027417">
    <property type="entry name" value="P-loop_NTPase"/>
</dbReference>
<dbReference type="Proteomes" id="UP000034137">
    <property type="component" value="Unassembled WGS sequence"/>
</dbReference>
<dbReference type="SUPFAM" id="SSF52540">
    <property type="entry name" value="P-loop containing nucleoside triphosphate hydrolases"/>
    <property type="match status" value="1"/>
</dbReference>